<evidence type="ECO:0000313" key="4">
    <source>
        <dbReference type="Proteomes" id="UP000318331"/>
    </source>
</evidence>
<evidence type="ECO:0000313" key="3">
    <source>
        <dbReference type="EMBL" id="TQM63167.1"/>
    </source>
</evidence>
<gene>
    <name evidence="3" type="ORF">FB466_1421</name>
</gene>
<evidence type="ECO:0000256" key="1">
    <source>
        <dbReference type="SAM" id="MobiDB-lite"/>
    </source>
</evidence>
<evidence type="ECO:0008006" key="5">
    <source>
        <dbReference type="Google" id="ProtNLM"/>
    </source>
</evidence>
<dbReference type="Proteomes" id="UP000318331">
    <property type="component" value="Unassembled WGS sequence"/>
</dbReference>
<evidence type="ECO:0000256" key="2">
    <source>
        <dbReference type="SAM" id="Phobius"/>
    </source>
</evidence>
<sequence length="190" mass="20022">MHNNPPDSGEADASPTVSSRSGWHIVSVSEAAASTATGADVTVDEHEGHEGWQDADAVVEGPAVFDGHPAAEDQASVEPTTGADVAPRRVSDTVLVLLGVLGGVYLLYSLGWIVSARRFSDFYATSSSGGVLGDLMMQVTIWLTIAAPAAWFASVCALTRSSRAWVRLVWLVVGAVILVPLPFLFPQMVM</sequence>
<keyword evidence="2" id="KW-0472">Membrane</keyword>
<dbReference type="EMBL" id="VFPN01000002">
    <property type="protein sequence ID" value="TQM63167.1"/>
    <property type="molecule type" value="Genomic_DNA"/>
</dbReference>
<feature type="region of interest" description="Disordered" evidence="1">
    <location>
        <begin position="1"/>
        <end position="21"/>
    </location>
</feature>
<feature type="transmembrane region" description="Helical" evidence="2">
    <location>
        <begin position="165"/>
        <end position="185"/>
    </location>
</feature>
<organism evidence="3 4">
    <name type="scientific">Klugiella xanthotipulae</name>
    <dbReference type="NCBI Taxonomy" id="244735"/>
    <lineage>
        <taxon>Bacteria</taxon>
        <taxon>Bacillati</taxon>
        <taxon>Actinomycetota</taxon>
        <taxon>Actinomycetes</taxon>
        <taxon>Micrococcales</taxon>
        <taxon>Microbacteriaceae</taxon>
        <taxon>Klugiella</taxon>
    </lineage>
</organism>
<name>A0A543HXU4_9MICO</name>
<feature type="transmembrane region" description="Helical" evidence="2">
    <location>
        <begin position="135"/>
        <end position="158"/>
    </location>
</feature>
<dbReference type="AlphaFoldDB" id="A0A543HXU4"/>
<comment type="caution">
    <text evidence="3">The sequence shown here is derived from an EMBL/GenBank/DDBJ whole genome shotgun (WGS) entry which is preliminary data.</text>
</comment>
<keyword evidence="2" id="KW-0812">Transmembrane</keyword>
<protein>
    <recommendedName>
        <fullName evidence="5">DNA polymerase III subunit gamma/tau</fullName>
    </recommendedName>
</protein>
<feature type="transmembrane region" description="Helical" evidence="2">
    <location>
        <begin position="94"/>
        <end position="115"/>
    </location>
</feature>
<reference evidence="3 4" key="1">
    <citation type="submission" date="2019-06" db="EMBL/GenBank/DDBJ databases">
        <title>Sequencing the genomes of 1000 actinobacteria strains.</title>
        <authorList>
            <person name="Klenk H.-P."/>
        </authorList>
    </citation>
    <scope>NUCLEOTIDE SEQUENCE [LARGE SCALE GENOMIC DNA]</scope>
    <source>
        <strain evidence="3 4">DSM 18031</strain>
    </source>
</reference>
<accession>A0A543HXU4</accession>
<keyword evidence="2" id="KW-1133">Transmembrane helix</keyword>
<proteinExistence type="predicted"/>
<keyword evidence="4" id="KW-1185">Reference proteome</keyword>